<dbReference type="Proteomes" id="UP001300763">
    <property type="component" value="Unassembled WGS sequence"/>
</dbReference>
<dbReference type="EMBL" id="JAQZAO010000002">
    <property type="protein sequence ID" value="MDD7964819.1"/>
    <property type="molecule type" value="Genomic_DNA"/>
</dbReference>
<dbReference type="RefSeq" id="WP_274199351.1">
    <property type="nucleotide sequence ID" value="NZ_JAQZAO010000002.1"/>
</dbReference>
<protein>
    <submittedName>
        <fullName evidence="2">Uncharacterized protein</fullName>
    </submittedName>
</protein>
<evidence type="ECO:0000313" key="2">
    <source>
        <dbReference type="EMBL" id="MDD7964819.1"/>
    </source>
</evidence>
<feature type="transmembrane region" description="Helical" evidence="1">
    <location>
        <begin position="6"/>
        <end position="23"/>
    </location>
</feature>
<evidence type="ECO:0000313" key="3">
    <source>
        <dbReference type="Proteomes" id="UP001300763"/>
    </source>
</evidence>
<evidence type="ECO:0000256" key="1">
    <source>
        <dbReference type="SAM" id="Phobius"/>
    </source>
</evidence>
<keyword evidence="1" id="KW-0472">Membrane</keyword>
<gene>
    <name evidence="2" type="ORF">PGB27_05595</name>
</gene>
<keyword evidence="1" id="KW-0812">Transmembrane</keyword>
<proteinExistence type="predicted"/>
<reference evidence="2 3" key="1">
    <citation type="submission" date="2023-02" db="EMBL/GenBank/DDBJ databases">
        <title>Genome sequencing required for Actinomycetospora new species description.</title>
        <authorList>
            <person name="Saimee Y."/>
            <person name="Duangmal K."/>
        </authorList>
    </citation>
    <scope>NUCLEOTIDE SEQUENCE [LARGE SCALE GENOMIC DNA]</scope>
    <source>
        <strain evidence="2 3">DW7H6</strain>
    </source>
</reference>
<organism evidence="2 3">
    <name type="scientific">Actinomycetospora lemnae</name>
    <dbReference type="NCBI Taxonomy" id="3019891"/>
    <lineage>
        <taxon>Bacteria</taxon>
        <taxon>Bacillati</taxon>
        <taxon>Actinomycetota</taxon>
        <taxon>Actinomycetes</taxon>
        <taxon>Pseudonocardiales</taxon>
        <taxon>Pseudonocardiaceae</taxon>
        <taxon>Actinomycetospora</taxon>
    </lineage>
</organism>
<sequence>MDGVTLIWVVVAVVVVAYVFSVFRWPRQRCKRCTNFSGRIHAPFGSVTYRKCTRCKGTGWHIRPMRRFLGGRDKFDGSGVWQGP</sequence>
<accession>A0ABT5SPV9</accession>
<name>A0ABT5SPV9_9PSEU</name>
<keyword evidence="3" id="KW-1185">Reference proteome</keyword>
<keyword evidence="1" id="KW-1133">Transmembrane helix</keyword>
<comment type="caution">
    <text evidence="2">The sequence shown here is derived from an EMBL/GenBank/DDBJ whole genome shotgun (WGS) entry which is preliminary data.</text>
</comment>